<evidence type="ECO:0000256" key="2">
    <source>
        <dbReference type="ARBA" id="ARBA00023125"/>
    </source>
</evidence>
<dbReference type="OrthoDB" id="1123107at2"/>
<dbReference type="InterPro" id="IPR016032">
    <property type="entry name" value="Sig_transdc_resp-reg_C-effctor"/>
</dbReference>
<sequence>MWRIVVKYGMILFGALAAFKFLEYQFFSYKLSLEIYLAIVATAFLLIGILLARYFAGSKPQNLSTIDEEKLALFSQREQEMLLFLAQGYTNKEIAKSLDISPNTVKTHLKKLFDKLDVNNRTQAVAEAKSLNLIH</sequence>
<reference evidence="6 7" key="1">
    <citation type="submission" date="2019-06" db="EMBL/GenBank/DDBJ databases">
        <title>Draft genome of Aliikangiella marina GYP-15.</title>
        <authorList>
            <person name="Wang G."/>
        </authorList>
    </citation>
    <scope>NUCLEOTIDE SEQUENCE [LARGE SCALE GENOMIC DNA]</scope>
    <source>
        <strain evidence="6 7">GYP-15</strain>
    </source>
</reference>
<dbReference type="SMART" id="SM00421">
    <property type="entry name" value="HTH_LUXR"/>
    <property type="match status" value="1"/>
</dbReference>
<comment type="caution">
    <text evidence="6">The sequence shown here is derived from an EMBL/GenBank/DDBJ whole genome shotgun (WGS) entry which is preliminary data.</text>
</comment>
<evidence type="ECO:0000256" key="3">
    <source>
        <dbReference type="ARBA" id="ARBA00023163"/>
    </source>
</evidence>
<evidence type="ECO:0000259" key="5">
    <source>
        <dbReference type="PROSITE" id="PS50043"/>
    </source>
</evidence>
<evidence type="ECO:0000256" key="1">
    <source>
        <dbReference type="ARBA" id="ARBA00023015"/>
    </source>
</evidence>
<dbReference type="EMBL" id="VIKR01000001">
    <property type="protein sequence ID" value="TQV76503.1"/>
    <property type="molecule type" value="Genomic_DNA"/>
</dbReference>
<feature type="domain" description="HTH luxR-type" evidence="5">
    <location>
        <begin position="67"/>
        <end position="132"/>
    </location>
</feature>
<keyword evidence="1" id="KW-0805">Transcription regulation</keyword>
<dbReference type="GO" id="GO:0003677">
    <property type="term" value="F:DNA binding"/>
    <property type="evidence" value="ECO:0007669"/>
    <property type="project" value="UniProtKB-KW"/>
</dbReference>
<name>A0A545TH04_9GAMM</name>
<dbReference type="PROSITE" id="PS50043">
    <property type="entry name" value="HTH_LUXR_2"/>
    <property type="match status" value="1"/>
</dbReference>
<dbReference type="Gene3D" id="1.10.10.10">
    <property type="entry name" value="Winged helix-like DNA-binding domain superfamily/Winged helix DNA-binding domain"/>
    <property type="match status" value="1"/>
</dbReference>
<dbReference type="SUPFAM" id="SSF46894">
    <property type="entry name" value="C-terminal effector domain of the bipartite response regulators"/>
    <property type="match status" value="1"/>
</dbReference>
<dbReference type="AlphaFoldDB" id="A0A545TH04"/>
<dbReference type="Pfam" id="PF00196">
    <property type="entry name" value="GerE"/>
    <property type="match status" value="1"/>
</dbReference>
<keyword evidence="7" id="KW-1185">Reference proteome</keyword>
<feature type="transmembrane region" description="Helical" evidence="4">
    <location>
        <begin position="35"/>
        <end position="56"/>
    </location>
</feature>
<dbReference type="PANTHER" id="PTHR44688">
    <property type="entry name" value="DNA-BINDING TRANSCRIPTIONAL ACTIVATOR DEVR_DOSR"/>
    <property type="match status" value="1"/>
</dbReference>
<dbReference type="PANTHER" id="PTHR44688:SF16">
    <property type="entry name" value="DNA-BINDING TRANSCRIPTIONAL ACTIVATOR DEVR_DOSR"/>
    <property type="match status" value="1"/>
</dbReference>
<dbReference type="InterPro" id="IPR036388">
    <property type="entry name" value="WH-like_DNA-bd_sf"/>
</dbReference>
<keyword evidence="3" id="KW-0804">Transcription</keyword>
<dbReference type="Proteomes" id="UP000317839">
    <property type="component" value="Unassembled WGS sequence"/>
</dbReference>
<dbReference type="RefSeq" id="WP_142887863.1">
    <property type="nucleotide sequence ID" value="NZ_VIKR01000001.1"/>
</dbReference>
<keyword evidence="4" id="KW-0812">Transmembrane</keyword>
<accession>A0A545TH04</accession>
<evidence type="ECO:0000313" key="6">
    <source>
        <dbReference type="EMBL" id="TQV76503.1"/>
    </source>
</evidence>
<dbReference type="InterPro" id="IPR000792">
    <property type="entry name" value="Tscrpt_reg_LuxR_C"/>
</dbReference>
<keyword evidence="4" id="KW-0472">Membrane</keyword>
<evidence type="ECO:0000313" key="7">
    <source>
        <dbReference type="Proteomes" id="UP000317839"/>
    </source>
</evidence>
<organism evidence="6 7">
    <name type="scientific">Aliikangiella marina</name>
    <dbReference type="NCBI Taxonomy" id="1712262"/>
    <lineage>
        <taxon>Bacteria</taxon>
        <taxon>Pseudomonadati</taxon>
        <taxon>Pseudomonadota</taxon>
        <taxon>Gammaproteobacteria</taxon>
        <taxon>Oceanospirillales</taxon>
        <taxon>Pleioneaceae</taxon>
        <taxon>Aliikangiella</taxon>
    </lineage>
</organism>
<keyword evidence="2" id="KW-0238">DNA-binding</keyword>
<dbReference type="GO" id="GO:0006355">
    <property type="term" value="P:regulation of DNA-templated transcription"/>
    <property type="evidence" value="ECO:0007669"/>
    <property type="project" value="InterPro"/>
</dbReference>
<dbReference type="CDD" id="cd06170">
    <property type="entry name" value="LuxR_C_like"/>
    <property type="match status" value="1"/>
</dbReference>
<dbReference type="PRINTS" id="PR00038">
    <property type="entry name" value="HTHLUXR"/>
</dbReference>
<feature type="transmembrane region" description="Helical" evidence="4">
    <location>
        <begin position="6"/>
        <end position="23"/>
    </location>
</feature>
<proteinExistence type="predicted"/>
<gene>
    <name evidence="6" type="ORF">FLL45_00640</name>
</gene>
<keyword evidence="4" id="KW-1133">Transmembrane helix</keyword>
<protein>
    <submittedName>
        <fullName evidence="6">Response regulator transcription factor</fullName>
    </submittedName>
</protein>
<evidence type="ECO:0000256" key="4">
    <source>
        <dbReference type="SAM" id="Phobius"/>
    </source>
</evidence>